<dbReference type="GO" id="GO:0044718">
    <property type="term" value="P:siderophore transmembrane transport"/>
    <property type="evidence" value="ECO:0007669"/>
    <property type="project" value="TreeGrafter"/>
</dbReference>
<evidence type="ECO:0000256" key="7">
    <source>
        <dbReference type="ARBA" id="ARBA00023170"/>
    </source>
</evidence>
<comment type="subcellular location">
    <subcellularLocation>
        <location evidence="1">Cell outer membrane</location>
        <topology evidence="1">Multi-pass membrane protein</topology>
    </subcellularLocation>
</comment>
<keyword evidence="8" id="KW-0998">Cell outer membrane</keyword>
<keyword evidence="5" id="KW-0798">TonB box</keyword>
<dbReference type="InterPro" id="IPR037066">
    <property type="entry name" value="Plug_dom_sf"/>
</dbReference>
<dbReference type="GO" id="GO:0009279">
    <property type="term" value="C:cell outer membrane"/>
    <property type="evidence" value="ECO:0007669"/>
    <property type="project" value="UniProtKB-SubCell"/>
</dbReference>
<dbReference type="GO" id="GO:0015344">
    <property type="term" value="F:siderophore uptake transmembrane transporter activity"/>
    <property type="evidence" value="ECO:0007669"/>
    <property type="project" value="TreeGrafter"/>
</dbReference>
<evidence type="ECO:0000256" key="8">
    <source>
        <dbReference type="ARBA" id="ARBA00023237"/>
    </source>
</evidence>
<dbReference type="InterPro" id="IPR012910">
    <property type="entry name" value="Plug_dom"/>
</dbReference>
<dbReference type="InterPro" id="IPR036942">
    <property type="entry name" value="Beta-barrel_TonB_sf"/>
</dbReference>
<evidence type="ECO:0000256" key="3">
    <source>
        <dbReference type="ARBA" id="ARBA00022692"/>
    </source>
</evidence>
<evidence type="ECO:0000313" key="11">
    <source>
        <dbReference type="EMBL" id="CBH74969.1"/>
    </source>
</evidence>
<evidence type="ECO:0000256" key="2">
    <source>
        <dbReference type="ARBA" id="ARBA00022448"/>
    </source>
</evidence>
<reference evidence="11" key="1">
    <citation type="submission" date="2009-10" db="EMBL/GenBank/DDBJ databases">
        <title>Diversity of trophic interactions inside an arsenic-rich microbial ecosystem.</title>
        <authorList>
            <person name="Bertin P.N."/>
            <person name="Heinrich-Salmeron A."/>
            <person name="Pelletier E."/>
            <person name="Goulhen-Chollet F."/>
            <person name="Arsene-Ploetze F."/>
            <person name="Gallien S."/>
            <person name="Calteau A."/>
            <person name="Vallenet D."/>
            <person name="Casiot C."/>
            <person name="Chane-Woon-Ming B."/>
            <person name="Giloteaux L."/>
            <person name="Barakat M."/>
            <person name="Bonnefoy V."/>
            <person name="Bruneel O."/>
            <person name="Chandler M."/>
            <person name="Cleiss J."/>
            <person name="Duran R."/>
            <person name="Elbaz-Poulichet F."/>
            <person name="Fonknechten N."/>
            <person name="Lauga B."/>
            <person name="Mornico D."/>
            <person name="Ortet P."/>
            <person name="Schaeffer C."/>
            <person name="Siguier P."/>
            <person name="Alexander Thil Smith A."/>
            <person name="Van Dorsselaer A."/>
            <person name="Weissenbach J."/>
            <person name="Medigue C."/>
            <person name="Le Paslier D."/>
        </authorList>
    </citation>
    <scope>NUCLEOTIDE SEQUENCE</scope>
</reference>
<dbReference type="PANTHER" id="PTHR30069:SF29">
    <property type="entry name" value="HEMOGLOBIN AND HEMOGLOBIN-HAPTOGLOBIN-BINDING PROTEIN 1-RELATED"/>
    <property type="match status" value="1"/>
</dbReference>
<accession>E6PET3</accession>
<evidence type="ECO:0000259" key="10">
    <source>
        <dbReference type="Pfam" id="PF07715"/>
    </source>
</evidence>
<evidence type="ECO:0000256" key="4">
    <source>
        <dbReference type="ARBA" id="ARBA00022729"/>
    </source>
</evidence>
<evidence type="ECO:0000259" key="9">
    <source>
        <dbReference type="Pfam" id="PF00593"/>
    </source>
</evidence>
<keyword evidence="2" id="KW-0813">Transport</keyword>
<comment type="caution">
    <text evidence="11">The sequence shown here is derived from an EMBL/GenBank/DDBJ whole genome shotgun (WGS) entry which is preliminary data.</text>
</comment>
<dbReference type="EMBL" id="CABL01000005">
    <property type="protein sequence ID" value="CBH74969.1"/>
    <property type="molecule type" value="Genomic_DNA"/>
</dbReference>
<evidence type="ECO:0000256" key="6">
    <source>
        <dbReference type="ARBA" id="ARBA00023136"/>
    </source>
</evidence>
<dbReference type="InterPro" id="IPR039426">
    <property type="entry name" value="TonB-dep_rcpt-like"/>
</dbReference>
<keyword evidence="7" id="KW-0675">Receptor</keyword>
<feature type="domain" description="TonB-dependent receptor plug" evidence="10">
    <location>
        <begin position="69"/>
        <end position="170"/>
    </location>
</feature>
<dbReference type="SUPFAM" id="SSF56935">
    <property type="entry name" value="Porins"/>
    <property type="match status" value="1"/>
</dbReference>
<organism evidence="11">
    <name type="scientific">mine drainage metagenome</name>
    <dbReference type="NCBI Taxonomy" id="410659"/>
    <lineage>
        <taxon>unclassified sequences</taxon>
        <taxon>metagenomes</taxon>
        <taxon>ecological metagenomes</taxon>
    </lineage>
</organism>
<dbReference type="Pfam" id="PF07715">
    <property type="entry name" value="Plug"/>
    <property type="match status" value="1"/>
</dbReference>
<evidence type="ECO:0008006" key="12">
    <source>
        <dbReference type="Google" id="ProtNLM"/>
    </source>
</evidence>
<dbReference type="PANTHER" id="PTHR30069">
    <property type="entry name" value="TONB-DEPENDENT OUTER MEMBRANE RECEPTOR"/>
    <property type="match status" value="1"/>
</dbReference>
<keyword evidence="3" id="KW-0812">Transmembrane</keyword>
<evidence type="ECO:0000256" key="1">
    <source>
        <dbReference type="ARBA" id="ARBA00004571"/>
    </source>
</evidence>
<name>E6PET3_9ZZZZ</name>
<protein>
    <recommendedName>
        <fullName evidence="12">TonB-dependent receptor</fullName>
    </recommendedName>
</protein>
<gene>
    <name evidence="11" type="ORF">CARN1_0144</name>
</gene>
<dbReference type="AlphaFoldDB" id="E6PET3"/>
<dbReference type="Gene3D" id="2.40.170.20">
    <property type="entry name" value="TonB-dependent receptor, beta-barrel domain"/>
    <property type="match status" value="1"/>
</dbReference>
<keyword evidence="4" id="KW-0732">Signal</keyword>
<feature type="domain" description="TonB-dependent receptor-like beta-barrel" evidence="9">
    <location>
        <begin position="255"/>
        <end position="745"/>
    </location>
</feature>
<sequence>MTPRSELRAGLRILILSAVFGVSLSGFGARAFAATTPSPSPSPAALRTIIRVRAKANRASRSRRQQYLSPFSGSVIGRNVIKHAGPISSIQSILNSSPSVEAFSFGGSGLVRTHLSFRGFNGGQFGETLDGVPLNGLFNGGVTNSASQRNATAFVTPLVESVNVYRGVNDPAHTSIDSLGGSVAYHLLDPAFKRSFGMVYNAGSGGDAIFNTGANAAGVRAVVGTGTGYYRGFQNNVPDWNHYIYGNLIVPVFRHSGFLRFIYNDDRNNGYVPHDVPNDAIPGASIATNGIAFQWPVNQTYSYNVAHTNLDLVDFVKQWSPEVATRLTFFRYLTDYSRSSYTDPTISYLPNSPSAPTFAQGWMNGTISSNPADFAYHLYHNSDQRLGFVARSTFYTSSKNTLKFGWQYVHGHEESAEYWGPTLGFVPQNTYNDAWYQPGNRNSIVQYAEDTYRAGKLLVEPGLRFDSVTTQSLTPYVGYFYSQTFSVGNSYAFFEPSLGLRYRFAKNLVAYLGTGTAFKPPEISAYYNDVIDSVTGKVAPLVVQPEQSTDFDLGLRGFNNRFRWSAGIYRDNFNNTFSQAPAPLSYYENALGQNGAQAAASVASGAITLITNAGNSRYSGVELGISHLRLSPGTGPNGLFAFANASQNAAYYTTAYISGSNANVSAGTNVPYVPNHLYNIGASFVSPHFSGYADYRIVGAQTIFDQVTAAPSMTQLRSYRTLDANVTWEPAQGKGFGITLSGYNLLNERANVYEYNSTAFGAFPNGVFVGMPMAPPTVVVSFGYRS</sequence>
<keyword evidence="6" id="KW-0472">Membrane</keyword>
<dbReference type="Pfam" id="PF00593">
    <property type="entry name" value="TonB_dep_Rec_b-barrel"/>
    <property type="match status" value="1"/>
</dbReference>
<dbReference type="Gene3D" id="2.170.130.10">
    <property type="entry name" value="TonB-dependent receptor, plug domain"/>
    <property type="match status" value="1"/>
</dbReference>
<dbReference type="InterPro" id="IPR000531">
    <property type="entry name" value="Beta-barrel_TonB"/>
</dbReference>
<evidence type="ECO:0000256" key="5">
    <source>
        <dbReference type="ARBA" id="ARBA00023077"/>
    </source>
</evidence>
<proteinExistence type="predicted"/>